<reference evidence="2" key="1">
    <citation type="submission" date="2016-08" db="EMBL/GenBank/DDBJ databases">
        <authorList>
            <person name="Varghese N."/>
            <person name="Submissions Spin"/>
        </authorList>
    </citation>
    <scope>NUCLEOTIDE SEQUENCE [LARGE SCALE GENOMIC DNA]</scope>
    <source>
        <strain evidence="2">R-53144</strain>
    </source>
</reference>
<proteinExistence type="predicted"/>
<gene>
    <name evidence="1" type="ORF">GA0061080_10266</name>
</gene>
<accession>A0A1C4BW76</accession>
<dbReference type="InterPro" id="IPR010877">
    <property type="entry name" value="Phage_Mu_Gp46"/>
</dbReference>
<evidence type="ECO:0000313" key="2">
    <source>
        <dbReference type="Proteomes" id="UP000199698"/>
    </source>
</evidence>
<dbReference type="AlphaFoldDB" id="A0A1C4BW76"/>
<evidence type="ECO:0000313" key="1">
    <source>
        <dbReference type="EMBL" id="SCC10983.1"/>
    </source>
</evidence>
<dbReference type="OrthoDB" id="5677166at2"/>
<sequence length="137" mass="15845">MFINVNDKLMSMSSHTKPLYRSLIISLFTWRRKNASDDSEHPYGWWGDSYPSIANDKIGSRLYLLARSKLTNQTANFAKIYIKEAVQWMIDDGIASRIEVSVKRTDLTVLVATINIYKTDGSNEEFRFDNLWSDINV</sequence>
<dbReference type="STRING" id="1798183.GA0061080_10266"/>
<organism evidence="1 2">
    <name type="scientific">Gilliamella intestini</name>
    <dbReference type="NCBI Taxonomy" id="1798183"/>
    <lineage>
        <taxon>Bacteria</taxon>
        <taxon>Pseudomonadati</taxon>
        <taxon>Pseudomonadota</taxon>
        <taxon>Gammaproteobacteria</taxon>
        <taxon>Orbales</taxon>
        <taxon>Orbaceae</taxon>
        <taxon>Gilliamella</taxon>
    </lineage>
</organism>
<keyword evidence="2" id="KW-1185">Reference proteome</keyword>
<name>A0A1C4BW76_9GAMM</name>
<dbReference type="EMBL" id="FMBA01000026">
    <property type="protein sequence ID" value="SCC10983.1"/>
    <property type="molecule type" value="Genomic_DNA"/>
</dbReference>
<dbReference type="Pfam" id="PF07409">
    <property type="entry name" value="GP46"/>
    <property type="match status" value="1"/>
</dbReference>
<dbReference type="RefSeq" id="WP_091123676.1">
    <property type="nucleotide sequence ID" value="NZ_FMBA01000026.1"/>
</dbReference>
<dbReference type="Proteomes" id="UP000199698">
    <property type="component" value="Unassembled WGS sequence"/>
</dbReference>
<protein>
    <submittedName>
        <fullName evidence="1">Mu-like prophage protein gp46</fullName>
    </submittedName>
</protein>